<dbReference type="InterPro" id="IPR003489">
    <property type="entry name" value="RHF/RaiA"/>
</dbReference>
<keyword evidence="2" id="KW-1185">Reference proteome</keyword>
<dbReference type="KEGG" id="lha:LHA_2816"/>
<dbReference type="AlphaFoldDB" id="A0A0A8USG0"/>
<name>A0A0A8USG0_LEGHA</name>
<evidence type="ECO:0000313" key="1">
    <source>
        <dbReference type="EMBL" id="CEK11810.1"/>
    </source>
</evidence>
<dbReference type="SUPFAM" id="SSF69754">
    <property type="entry name" value="Ribosome binding protein Y (YfiA homologue)"/>
    <property type="match status" value="1"/>
</dbReference>
<proteinExistence type="predicted"/>
<dbReference type="Pfam" id="PF02482">
    <property type="entry name" value="Ribosomal_S30AE"/>
    <property type="match status" value="1"/>
</dbReference>
<dbReference type="InterPro" id="IPR036567">
    <property type="entry name" value="RHF-like"/>
</dbReference>
<dbReference type="EMBL" id="LN681225">
    <property type="protein sequence ID" value="CEK11810.1"/>
    <property type="molecule type" value="Genomic_DNA"/>
</dbReference>
<dbReference type="RefSeq" id="WP_045106934.1">
    <property type="nucleotide sequence ID" value="NZ_LN681225.1"/>
</dbReference>
<evidence type="ECO:0008006" key="3">
    <source>
        <dbReference type="Google" id="ProtNLM"/>
    </source>
</evidence>
<dbReference type="HOGENOM" id="CLU_112793_1_0_6"/>
<protein>
    <recommendedName>
        <fullName evidence="3">Ribosomal subunit interface protein</fullName>
    </recommendedName>
</protein>
<accession>A0A0A8USG0</accession>
<dbReference type="STRING" id="449.LHA_2816"/>
<organism evidence="1 2">
    <name type="scientific">Legionella hackeliae</name>
    <dbReference type="NCBI Taxonomy" id="449"/>
    <lineage>
        <taxon>Bacteria</taxon>
        <taxon>Pseudomonadati</taxon>
        <taxon>Pseudomonadota</taxon>
        <taxon>Gammaproteobacteria</taxon>
        <taxon>Legionellales</taxon>
        <taxon>Legionellaceae</taxon>
        <taxon>Legionella</taxon>
    </lineage>
</organism>
<reference evidence="2" key="1">
    <citation type="submission" date="2014-09" db="EMBL/GenBank/DDBJ databases">
        <authorList>
            <person name="Gomez-Valero L."/>
        </authorList>
    </citation>
    <scope>NUCLEOTIDE SEQUENCE [LARGE SCALE GENOMIC DNA]</scope>
    <source>
        <strain evidence="2">ATCC35250</strain>
    </source>
</reference>
<dbReference type="PATRIC" id="fig|449.7.peg.2383"/>
<dbReference type="Proteomes" id="UP000032803">
    <property type="component" value="Chromosome I"/>
</dbReference>
<sequence length="122" mass="14240">MPTVQTTVRGISSTPAINYHIDRHFNKLERTCSKINKCRVVIDLAKKNTHKDKLYNVSINITIPGRELISKKQDPNLFIAIRDSFLAIEQLLEKHYKKKLLFNKGYSNYLRDYKSDLMIRAS</sequence>
<dbReference type="OrthoDB" id="5648902at2"/>
<dbReference type="Gene3D" id="3.30.160.100">
    <property type="entry name" value="Ribosome hibernation promotion factor-like"/>
    <property type="match status" value="1"/>
</dbReference>
<evidence type="ECO:0000313" key="2">
    <source>
        <dbReference type="Proteomes" id="UP000032803"/>
    </source>
</evidence>
<gene>
    <name evidence="1" type="ORF">LHA_2816</name>
</gene>